<feature type="signal peptide" evidence="1">
    <location>
        <begin position="1"/>
        <end position="26"/>
    </location>
</feature>
<evidence type="ECO:0000256" key="1">
    <source>
        <dbReference type="SAM" id="SignalP"/>
    </source>
</evidence>
<dbReference type="InterPro" id="IPR005546">
    <property type="entry name" value="Autotransporte_beta"/>
</dbReference>
<evidence type="ECO:0000259" key="2">
    <source>
        <dbReference type="PROSITE" id="PS51208"/>
    </source>
</evidence>
<keyword evidence="1" id="KW-0732">Signal</keyword>
<proteinExistence type="predicted"/>
<dbReference type="PROSITE" id="PS51208">
    <property type="entry name" value="AUTOTRANSPORTER"/>
    <property type="match status" value="1"/>
</dbReference>
<feature type="domain" description="Autotransporter" evidence="2">
    <location>
        <begin position="192"/>
        <end position="466"/>
    </location>
</feature>
<dbReference type="Gene3D" id="2.40.128.130">
    <property type="entry name" value="Autotransporter beta-domain"/>
    <property type="match status" value="1"/>
</dbReference>
<dbReference type="RefSeq" id="WP_270172401.1">
    <property type="nucleotide sequence ID" value="NZ_CP089391.1"/>
</dbReference>
<reference evidence="3" key="1">
    <citation type="submission" date="2021-12" db="EMBL/GenBank/DDBJ databases">
        <title>Bradyrhizobium xenonodulans sp. nov.</title>
        <authorList>
            <person name="Claassens R."/>
            <person name="Venter S.N."/>
            <person name="Beukes C.W."/>
            <person name="Stepkowski T."/>
            <person name="Steenkamp E.T."/>
        </authorList>
    </citation>
    <scope>NUCLEOTIDE SEQUENCE</scope>
    <source>
        <strain evidence="3">14AB</strain>
    </source>
</reference>
<dbReference type="SMART" id="SM00869">
    <property type="entry name" value="Autotransporter"/>
    <property type="match status" value="1"/>
</dbReference>
<accession>A0ABY7MXX2</accession>
<dbReference type="Pfam" id="PF03797">
    <property type="entry name" value="Autotransporter"/>
    <property type="match status" value="1"/>
</dbReference>
<dbReference type="EMBL" id="CP089391">
    <property type="protein sequence ID" value="WBL82419.1"/>
    <property type="molecule type" value="Genomic_DNA"/>
</dbReference>
<organism evidence="3 4">
    <name type="scientific">Bradyrhizobium xenonodulans</name>
    <dbReference type="NCBI Taxonomy" id="2736875"/>
    <lineage>
        <taxon>Bacteria</taxon>
        <taxon>Pseudomonadati</taxon>
        <taxon>Pseudomonadota</taxon>
        <taxon>Alphaproteobacteria</taxon>
        <taxon>Hyphomicrobiales</taxon>
        <taxon>Nitrobacteraceae</taxon>
        <taxon>Bradyrhizobium</taxon>
    </lineage>
</organism>
<protein>
    <submittedName>
        <fullName evidence="3">Autotransporter outer membrane beta-barrel domain-containing protein</fullName>
    </submittedName>
</protein>
<evidence type="ECO:0000313" key="3">
    <source>
        <dbReference type="EMBL" id="WBL82419.1"/>
    </source>
</evidence>
<evidence type="ECO:0000313" key="4">
    <source>
        <dbReference type="Proteomes" id="UP001179614"/>
    </source>
</evidence>
<sequence>MSADVCARLALLLLTAGLLLPRAAEAQVMREFGFGAPAGMPGYAAAGPNAPGYGFDNFANPAFGGAAFGGPQTSAFSGAWFGNGGSGGGMQPGYGWSGEPQQGFAGGGRFVGMRLSFSGGTDSASRPETAQATFLAMTQFTQALLDPAIDGRGIGPAELDAELAAYADVGNDPTHGGIGREAYGAIYGRPSLASAHWNVWATGFGGSQVSTGGSGSASRSFGTVVGADYSLSPQTRMGFALAGGGTGYANNFSSGRSDLFQAGTFVRHSVGPAYVATALAYGWQAITGDYQVTPAGTSQLNVAVNANAYSGRLEGGYRFAMPSLGVIPYAAAQITTFRLPSNAAQPAYADPSPSAAGNDSFTDTRAELGLRTSTSFALLGGMMSLRGRLAWAHDFSAGQSIPTAFRSLPGQGFIVGGTALAPNAALTGVAIELRDLNGWSASANLDSEVSSLVRSYTGRASLRYAW</sequence>
<name>A0ABY7MXX2_9BRAD</name>
<feature type="chain" id="PRO_5046094199" evidence="1">
    <location>
        <begin position="27"/>
        <end position="466"/>
    </location>
</feature>
<gene>
    <name evidence="3" type="ORF">I3J27_19035</name>
</gene>
<dbReference type="InterPro" id="IPR036709">
    <property type="entry name" value="Autotransporte_beta_dom_sf"/>
</dbReference>
<dbReference type="Proteomes" id="UP001179614">
    <property type="component" value="Chromosome"/>
</dbReference>
<dbReference type="SUPFAM" id="SSF103515">
    <property type="entry name" value="Autotransporter"/>
    <property type="match status" value="1"/>
</dbReference>
<keyword evidence="4" id="KW-1185">Reference proteome</keyword>